<evidence type="ECO:0000313" key="1">
    <source>
        <dbReference type="EMBL" id="CAD7194899.1"/>
    </source>
</evidence>
<reference evidence="1" key="1">
    <citation type="submission" date="2020-11" db="EMBL/GenBank/DDBJ databases">
        <authorList>
            <person name="Tran Van P."/>
        </authorList>
    </citation>
    <scope>NUCLEOTIDE SEQUENCE</scope>
</reference>
<organism evidence="1">
    <name type="scientific">Timema douglasi</name>
    <name type="common">Walking stick</name>
    <dbReference type="NCBI Taxonomy" id="61478"/>
    <lineage>
        <taxon>Eukaryota</taxon>
        <taxon>Metazoa</taxon>
        <taxon>Ecdysozoa</taxon>
        <taxon>Arthropoda</taxon>
        <taxon>Hexapoda</taxon>
        <taxon>Insecta</taxon>
        <taxon>Pterygota</taxon>
        <taxon>Neoptera</taxon>
        <taxon>Polyneoptera</taxon>
        <taxon>Phasmatodea</taxon>
        <taxon>Timematodea</taxon>
        <taxon>Timematoidea</taxon>
        <taxon>Timematidae</taxon>
        <taxon>Timema</taxon>
    </lineage>
</organism>
<dbReference type="AlphaFoldDB" id="A0A7R8VAR6"/>
<gene>
    <name evidence="1" type="ORF">TDIB3V08_LOCUS1311</name>
</gene>
<sequence>MPAMATLTTKSQYCITFILMEVATLVFLSREHWTRVWVCLRHLRIEMSKSESETPQPTPQESSWLVAFRIHGYQDLEKTESVSSATSDRSTTLGHVCAHKQPVASSRRHMEFDACENKDQGLLPTSKRAAEN</sequence>
<protein>
    <submittedName>
        <fullName evidence="1">Uncharacterized protein</fullName>
    </submittedName>
</protein>
<proteinExistence type="predicted"/>
<accession>A0A7R8VAR6</accession>
<dbReference type="EMBL" id="OA564600">
    <property type="protein sequence ID" value="CAD7194899.1"/>
    <property type="molecule type" value="Genomic_DNA"/>
</dbReference>
<name>A0A7R8VAR6_TIMDO</name>